<name>A0ABM1LZQ9_NICVS</name>
<proteinExistence type="inferred from homology"/>
<dbReference type="InterPro" id="IPR017864">
    <property type="entry name" value="Arrestin_CS"/>
</dbReference>
<sequence>MVVAVKVFKKTTPNGKVTVYLGKRDFIDHLTHIDPIDGVVVVEDDYLKGRKVYGQVVSTYRYGREEDEVMGLKFSKEMTIANGQIVPDANGRSNEKPNLTPIQEKLIKKMGSTAYPFTYQFPQMAPCSVTLQPGEDDTGKPLGVEYSIRIFVGDNEEDKGHKRSSVTLAIKKLQYAPSSRGRRLPSSLVSKGFTFSNGRINLEVTLDKEIYYHGEKIGANVVINNTSRKAVKNIKVYVVQHCEVTMVNGQFSKYVASLETREGCPITPGASFTKCIYLVPVASTNKDRRGIALDGHLKDDDVNLASSTLVPEGKCPVEAIGIVISYSLRVKLNCGTLGGELSTDVPLKLLHPAPGMLDKEKSQALKKMKSIDRARYESSCYANDDDDNIVFEDFARLRLNEPE</sequence>
<dbReference type="SMART" id="SM01017">
    <property type="entry name" value="Arrestin_C"/>
    <property type="match status" value="1"/>
</dbReference>
<organism evidence="4 5">
    <name type="scientific">Nicrophorus vespilloides</name>
    <name type="common">Boreal carrion beetle</name>
    <dbReference type="NCBI Taxonomy" id="110193"/>
    <lineage>
        <taxon>Eukaryota</taxon>
        <taxon>Metazoa</taxon>
        <taxon>Ecdysozoa</taxon>
        <taxon>Arthropoda</taxon>
        <taxon>Hexapoda</taxon>
        <taxon>Insecta</taxon>
        <taxon>Pterygota</taxon>
        <taxon>Neoptera</taxon>
        <taxon>Endopterygota</taxon>
        <taxon>Coleoptera</taxon>
        <taxon>Polyphaga</taxon>
        <taxon>Staphyliniformia</taxon>
        <taxon>Silphidae</taxon>
        <taxon>Nicrophorinae</taxon>
        <taxon>Nicrophorus</taxon>
    </lineage>
</organism>
<dbReference type="Gene3D" id="2.60.40.840">
    <property type="match status" value="1"/>
</dbReference>
<evidence type="ECO:0000313" key="4">
    <source>
        <dbReference type="Proteomes" id="UP000695000"/>
    </source>
</evidence>
<dbReference type="PRINTS" id="PR00309">
    <property type="entry name" value="ARRESTIN"/>
</dbReference>
<dbReference type="InterPro" id="IPR011021">
    <property type="entry name" value="Arrestin-like_N"/>
</dbReference>
<dbReference type="InterPro" id="IPR014752">
    <property type="entry name" value="Arrestin-like_C"/>
</dbReference>
<feature type="domain" description="Arrestin C-terminal-like" evidence="3">
    <location>
        <begin position="196"/>
        <end position="354"/>
    </location>
</feature>
<dbReference type="InterPro" id="IPR014756">
    <property type="entry name" value="Ig_E-set"/>
</dbReference>
<dbReference type="RefSeq" id="XP_017767809.1">
    <property type="nucleotide sequence ID" value="XM_017912320.1"/>
</dbReference>
<comment type="similarity">
    <text evidence="1">Belongs to the arrestin family.</text>
</comment>
<evidence type="ECO:0000259" key="3">
    <source>
        <dbReference type="SMART" id="SM01017"/>
    </source>
</evidence>
<dbReference type="GeneID" id="108556290"/>
<dbReference type="Pfam" id="PF02752">
    <property type="entry name" value="Arrestin_C"/>
    <property type="match status" value="1"/>
</dbReference>
<evidence type="ECO:0000256" key="1">
    <source>
        <dbReference type="ARBA" id="ARBA00005298"/>
    </source>
</evidence>
<dbReference type="SUPFAM" id="SSF81296">
    <property type="entry name" value="E set domains"/>
    <property type="match status" value="2"/>
</dbReference>
<evidence type="ECO:0000313" key="5">
    <source>
        <dbReference type="RefSeq" id="XP_017767809.1"/>
    </source>
</evidence>
<dbReference type="Proteomes" id="UP000695000">
    <property type="component" value="Unplaced"/>
</dbReference>
<keyword evidence="2" id="KW-0716">Sensory transduction</keyword>
<evidence type="ECO:0000256" key="2">
    <source>
        <dbReference type="ARBA" id="ARBA00022606"/>
    </source>
</evidence>
<dbReference type="InterPro" id="IPR011022">
    <property type="entry name" value="Arrestin_C-like"/>
</dbReference>
<dbReference type="InterPro" id="IPR014753">
    <property type="entry name" value="Arrestin_N"/>
</dbReference>
<dbReference type="PROSITE" id="PS00295">
    <property type="entry name" value="ARRESTINS"/>
    <property type="match status" value="1"/>
</dbReference>
<dbReference type="InterPro" id="IPR000698">
    <property type="entry name" value="Arrestin"/>
</dbReference>
<reference evidence="5" key="1">
    <citation type="submission" date="2025-08" db="UniProtKB">
        <authorList>
            <consortium name="RefSeq"/>
        </authorList>
    </citation>
    <scope>IDENTIFICATION</scope>
    <source>
        <tissue evidence="5">Whole Larva</tissue>
    </source>
</reference>
<dbReference type="Pfam" id="PF00339">
    <property type="entry name" value="Arrestin_N"/>
    <property type="match status" value="1"/>
</dbReference>
<protein>
    <submittedName>
        <fullName evidence="5">Arrestin homolog</fullName>
    </submittedName>
</protein>
<dbReference type="PANTHER" id="PTHR11792">
    <property type="entry name" value="ARRESTIN"/>
    <property type="match status" value="1"/>
</dbReference>
<keyword evidence="4" id="KW-1185">Reference proteome</keyword>
<dbReference type="Gene3D" id="2.60.40.640">
    <property type="match status" value="1"/>
</dbReference>
<dbReference type="PANTHER" id="PTHR11792:SF23">
    <property type="entry name" value="PHOSRESTIN-1"/>
    <property type="match status" value="1"/>
</dbReference>
<gene>
    <name evidence="5" type="primary">LOC108556290</name>
</gene>
<accession>A0ABM1LZQ9</accession>